<proteinExistence type="predicted"/>
<dbReference type="EMBL" id="OU898281">
    <property type="protein sequence ID" value="CAG9836380.1"/>
    <property type="molecule type" value="Genomic_DNA"/>
</dbReference>
<gene>
    <name evidence="1" type="ORF">DIABBA_LOCUS9470</name>
</gene>
<accession>A0A9N9T5Y9</accession>
<sequence length="68" mass="7934">MDQSKRGYEAICEALGFRTRNDAIDARLELPSALDMAIVITYTYHKREKVTITYKRGQNHSQDYFMTT</sequence>
<reference evidence="1" key="1">
    <citation type="submission" date="2022-01" db="EMBL/GenBank/DDBJ databases">
        <authorList>
            <person name="King R."/>
        </authorList>
    </citation>
    <scope>NUCLEOTIDE SEQUENCE</scope>
</reference>
<name>A0A9N9T5Y9_DIABA</name>
<evidence type="ECO:0000313" key="2">
    <source>
        <dbReference type="Proteomes" id="UP001153709"/>
    </source>
</evidence>
<protein>
    <submittedName>
        <fullName evidence="1">Uncharacterized protein</fullName>
    </submittedName>
</protein>
<evidence type="ECO:0000313" key="1">
    <source>
        <dbReference type="EMBL" id="CAG9836380.1"/>
    </source>
</evidence>
<dbReference type="AlphaFoldDB" id="A0A9N9T5Y9"/>
<dbReference type="Proteomes" id="UP001153709">
    <property type="component" value="Chromosome 6"/>
</dbReference>
<organism evidence="1 2">
    <name type="scientific">Diabrotica balteata</name>
    <name type="common">Banded cucumber beetle</name>
    <dbReference type="NCBI Taxonomy" id="107213"/>
    <lineage>
        <taxon>Eukaryota</taxon>
        <taxon>Metazoa</taxon>
        <taxon>Ecdysozoa</taxon>
        <taxon>Arthropoda</taxon>
        <taxon>Hexapoda</taxon>
        <taxon>Insecta</taxon>
        <taxon>Pterygota</taxon>
        <taxon>Neoptera</taxon>
        <taxon>Endopterygota</taxon>
        <taxon>Coleoptera</taxon>
        <taxon>Polyphaga</taxon>
        <taxon>Cucujiformia</taxon>
        <taxon>Chrysomeloidea</taxon>
        <taxon>Chrysomelidae</taxon>
        <taxon>Galerucinae</taxon>
        <taxon>Diabroticina</taxon>
        <taxon>Diabroticites</taxon>
        <taxon>Diabrotica</taxon>
    </lineage>
</organism>
<keyword evidence="2" id="KW-1185">Reference proteome</keyword>